<dbReference type="EMBL" id="BRVP01000009">
    <property type="protein sequence ID" value="GLB52542.1"/>
    <property type="molecule type" value="Genomic_DNA"/>
</dbReference>
<sequence>MLLTILHLIVGILMAIMVLLVSLLVIGGINNILLMIPALAFLTSLGIIMHKSGYKNIATGIGLGAIVLILVTFFFFKLIG</sequence>
<name>A0A9W6B770_9FLAO</name>
<evidence type="ECO:0000256" key="4">
    <source>
        <dbReference type="ARBA" id="ARBA00023136"/>
    </source>
</evidence>
<keyword evidence="8" id="KW-1185">Reference proteome</keyword>
<evidence type="ECO:0000256" key="2">
    <source>
        <dbReference type="ARBA" id="ARBA00022692"/>
    </source>
</evidence>
<protein>
    <recommendedName>
        <fullName evidence="6">TLC domain-containing protein</fullName>
    </recommendedName>
</protein>
<keyword evidence="3 5" id="KW-1133">Transmembrane helix</keyword>
<feature type="domain" description="TLC" evidence="6">
    <location>
        <begin position="1"/>
        <end position="80"/>
    </location>
</feature>
<keyword evidence="4 5" id="KW-0472">Membrane</keyword>
<feature type="transmembrane region" description="Helical" evidence="5">
    <location>
        <begin position="56"/>
        <end position="76"/>
    </location>
</feature>
<comment type="caution">
    <text evidence="7">The sequence shown here is derived from an EMBL/GenBank/DDBJ whole genome shotgun (WGS) entry which is preliminary data.</text>
</comment>
<dbReference type="Proteomes" id="UP001143545">
    <property type="component" value="Unassembled WGS sequence"/>
</dbReference>
<comment type="subcellular location">
    <subcellularLocation>
        <location evidence="1">Membrane</location>
        <topology evidence="1">Multi-pass membrane protein</topology>
    </subcellularLocation>
</comment>
<evidence type="ECO:0000313" key="7">
    <source>
        <dbReference type="EMBL" id="GLB52542.1"/>
    </source>
</evidence>
<feature type="transmembrane region" description="Helical" evidence="5">
    <location>
        <begin position="6"/>
        <end position="25"/>
    </location>
</feature>
<dbReference type="AlphaFoldDB" id="A0A9W6B770"/>
<evidence type="ECO:0000256" key="5">
    <source>
        <dbReference type="SAM" id="Phobius"/>
    </source>
</evidence>
<accession>A0A9W6B770</accession>
<feature type="transmembrane region" description="Helical" evidence="5">
    <location>
        <begin position="32"/>
        <end position="50"/>
    </location>
</feature>
<evidence type="ECO:0000256" key="1">
    <source>
        <dbReference type="ARBA" id="ARBA00004141"/>
    </source>
</evidence>
<evidence type="ECO:0000256" key="3">
    <source>
        <dbReference type="ARBA" id="ARBA00022989"/>
    </source>
</evidence>
<organism evidence="7 8">
    <name type="scientific">Neptunitalea chrysea</name>
    <dbReference type="NCBI Taxonomy" id="1647581"/>
    <lineage>
        <taxon>Bacteria</taxon>
        <taxon>Pseudomonadati</taxon>
        <taxon>Bacteroidota</taxon>
        <taxon>Flavobacteriia</taxon>
        <taxon>Flavobacteriales</taxon>
        <taxon>Flavobacteriaceae</taxon>
        <taxon>Neptunitalea</taxon>
    </lineage>
</organism>
<dbReference type="PROSITE" id="PS50922">
    <property type="entry name" value="TLC"/>
    <property type="match status" value="1"/>
</dbReference>
<proteinExistence type="predicted"/>
<reference evidence="7" key="1">
    <citation type="submission" date="2022-07" db="EMBL/GenBank/DDBJ databases">
        <title>Taxonomy of Novel Oxalotrophic and Methylotrophic Bacteria.</title>
        <authorList>
            <person name="Sahin N."/>
            <person name="Tani A."/>
        </authorList>
    </citation>
    <scope>NUCLEOTIDE SEQUENCE</scope>
    <source>
        <strain evidence="7">AM327</strain>
    </source>
</reference>
<keyword evidence="2 5" id="KW-0812">Transmembrane</keyword>
<dbReference type="GO" id="GO:0016020">
    <property type="term" value="C:membrane"/>
    <property type="evidence" value="ECO:0007669"/>
    <property type="project" value="UniProtKB-SubCell"/>
</dbReference>
<gene>
    <name evidence="7" type="ORF">NBRC110019_15820</name>
</gene>
<evidence type="ECO:0000259" key="6">
    <source>
        <dbReference type="PROSITE" id="PS50922"/>
    </source>
</evidence>
<dbReference type="InterPro" id="IPR006634">
    <property type="entry name" value="TLC-dom"/>
</dbReference>
<evidence type="ECO:0000313" key="8">
    <source>
        <dbReference type="Proteomes" id="UP001143545"/>
    </source>
</evidence>